<keyword evidence="9" id="KW-0325">Glycoprotein</keyword>
<dbReference type="PANTHER" id="PTHR19297:SF191">
    <property type="entry name" value="PROTEIN XYLOSYLTRANSFERASE"/>
    <property type="match status" value="1"/>
</dbReference>
<comment type="caution">
    <text evidence="11">The sequence shown here is derived from an EMBL/GenBank/DDBJ whole genome shotgun (WGS) entry which is preliminary data.</text>
</comment>
<keyword evidence="6" id="KW-0735">Signal-anchor</keyword>
<evidence type="ECO:0000256" key="4">
    <source>
        <dbReference type="ARBA" id="ARBA00022679"/>
    </source>
</evidence>
<reference evidence="11 12" key="1">
    <citation type="submission" date="2022-05" db="EMBL/GenBank/DDBJ databases">
        <authorList>
            <consortium name="Genoscope - CEA"/>
            <person name="William W."/>
        </authorList>
    </citation>
    <scope>NUCLEOTIDE SEQUENCE [LARGE SCALE GENOMIC DNA]</scope>
</reference>
<keyword evidence="3" id="KW-0328">Glycosyltransferase</keyword>
<accession>A0ABN8R8T5</accession>
<evidence type="ECO:0000256" key="10">
    <source>
        <dbReference type="ARBA" id="ARBA00038150"/>
    </source>
</evidence>
<evidence type="ECO:0000256" key="6">
    <source>
        <dbReference type="ARBA" id="ARBA00022968"/>
    </source>
</evidence>
<keyword evidence="12" id="KW-1185">Reference proteome</keyword>
<evidence type="ECO:0000256" key="1">
    <source>
        <dbReference type="ARBA" id="ARBA00004606"/>
    </source>
</evidence>
<evidence type="ECO:0000256" key="3">
    <source>
        <dbReference type="ARBA" id="ARBA00022676"/>
    </source>
</evidence>
<name>A0ABN8R8T5_9CNID</name>
<evidence type="ECO:0000256" key="2">
    <source>
        <dbReference type="ARBA" id="ARBA00004922"/>
    </source>
</evidence>
<evidence type="ECO:0000256" key="9">
    <source>
        <dbReference type="ARBA" id="ARBA00023180"/>
    </source>
</evidence>
<dbReference type="InterPro" id="IPR003406">
    <property type="entry name" value="Glyco_trans_14"/>
</dbReference>
<comment type="pathway">
    <text evidence="2">Protein modification; protein glycosylation.</text>
</comment>
<dbReference type="Pfam" id="PF02485">
    <property type="entry name" value="Branch"/>
    <property type="match status" value="2"/>
</dbReference>
<protein>
    <recommendedName>
        <fullName evidence="13">Beta-1,3-galactosyl-O-glycosyl-glycoprotein beta-1,6-N-acetylglucosaminyltransferase</fullName>
    </recommendedName>
</protein>
<gene>
    <name evidence="11" type="ORF">PLOB_00017232</name>
</gene>
<organism evidence="11 12">
    <name type="scientific">Porites lobata</name>
    <dbReference type="NCBI Taxonomy" id="104759"/>
    <lineage>
        <taxon>Eukaryota</taxon>
        <taxon>Metazoa</taxon>
        <taxon>Cnidaria</taxon>
        <taxon>Anthozoa</taxon>
        <taxon>Hexacorallia</taxon>
        <taxon>Scleractinia</taxon>
        <taxon>Fungiina</taxon>
        <taxon>Poritidae</taxon>
        <taxon>Porites</taxon>
    </lineage>
</organism>
<dbReference type="Proteomes" id="UP001159405">
    <property type="component" value="Unassembled WGS sequence"/>
</dbReference>
<evidence type="ECO:0000256" key="5">
    <source>
        <dbReference type="ARBA" id="ARBA00022692"/>
    </source>
</evidence>
<comment type="similarity">
    <text evidence="10">Belongs to the glycosyltransferase 14 family.</text>
</comment>
<keyword evidence="5" id="KW-0812">Transmembrane</keyword>
<dbReference type="EMBL" id="CALNXK010000204">
    <property type="protein sequence ID" value="CAH3175736.1"/>
    <property type="molecule type" value="Genomic_DNA"/>
</dbReference>
<evidence type="ECO:0000256" key="8">
    <source>
        <dbReference type="ARBA" id="ARBA00023136"/>
    </source>
</evidence>
<comment type="subcellular location">
    <subcellularLocation>
        <location evidence="1">Membrane</location>
        <topology evidence="1">Single-pass type II membrane protein</topology>
    </subcellularLocation>
</comment>
<evidence type="ECO:0000256" key="7">
    <source>
        <dbReference type="ARBA" id="ARBA00022989"/>
    </source>
</evidence>
<evidence type="ECO:0008006" key="13">
    <source>
        <dbReference type="Google" id="ProtNLM"/>
    </source>
</evidence>
<evidence type="ECO:0000313" key="11">
    <source>
        <dbReference type="EMBL" id="CAH3175736.1"/>
    </source>
</evidence>
<dbReference type="PANTHER" id="PTHR19297">
    <property type="entry name" value="GLYCOSYLTRANSFERASE 14 FAMILY MEMBER"/>
    <property type="match status" value="1"/>
</dbReference>
<keyword evidence="8" id="KW-0472">Membrane</keyword>
<proteinExistence type="inferred from homology"/>
<keyword evidence="7" id="KW-1133">Transmembrane helix</keyword>
<sequence length="707" mass="81653">MALSRIKIFVVLCSLFAVVTFVIVQKSGILSPKPKKHKWYYSPQETASKWKRCKRLISGEEKVNRTYIQRNDSDILDVYKLDTDCDHVLRRYFVHPPVTKEERKLPIAYAVLLYKGASLFERTLRAIYMPHNVYCIHIDKKSPEAFHKAIQALIRCLPNVFISANSTDVVWGHFSIVEAQLNCMEELLESSVKWKYYISLVGQDFPLYDNKQIVRALRGLNYTNSIESMPMPQHNQDRTKKVHALKNRVIYNTGIAKSPPPHNISVHKGSTHIVAIRGFVEFVLHSKIGKDFIEFLKDTYVPDETIYSSLQQHPLTPGGIRGNQPKYIPRALYWLLTNTRNICHGAWVRGLCWIQVEDLRWALGKEKKDKLFVHKIPFNFNDDLIECILVARQGRKYNTAQSPIAFGLTVYKGARLFEKILRAVYMPNNIHCIHIDKKSSAVFRKEIQAVIRCLTNVFIASNSVDVTWGHISIVQAQFICMEELLKSTVKWKYYISLVGQDFPLYDNKQIVKALSGLNNFNNIVSRPVSKKLQNRTKYVHLLMDNKVVMTGQPKLPPPHNISIYKGSTHIIALRDFIEFVVHSKIAKDFYEFLKDTFIPDETIYSSLQRNPQAPGGINGNQPKSISRVLAWRAHNSNICHGRWVRSLCWISLKDLQWVLGKEQRDKLFVHKIPFDFNDDLIECILVARQGRKYATAVWKQGLWDTAS</sequence>
<keyword evidence="4" id="KW-0808">Transferase</keyword>
<evidence type="ECO:0000313" key="12">
    <source>
        <dbReference type="Proteomes" id="UP001159405"/>
    </source>
</evidence>